<dbReference type="EMBL" id="AGUE01000006">
    <property type="protein sequence ID" value="EHL03531.1"/>
    <property type="molecule type" value="Genomic_DNA"/>
</dbReference>
<dbReference type="Proteomes" id="UP000005446">
    <property type="component" value="Unassembled WGS sequence"/>
</dbReference>
<keyword evidence="1" id="KW-0812">Transmembrane</keyword>
<accession>H0ECM7</accession>
<sequence>MAHKLLGFEMLGFGIVKFRKEIFRERPFLWSVVLRLLFVMAIIVICYTTLSSLPRYDIMRLGDAMWQYMMMADALCGALLRFHHDSELVYGFQRARNTSKGIKKCYQLSSL</sequence>
<dbReference type="AlphaFoldDB" id="H0ECM7"/>
<proteinExistence type="predicted"/>
<evidence type="ECO:0000313" key="2">
    <source>
        <dbReference type="EMBL" id="EHL03531.1"/>
    </source>
</evidence>
<organism evidence="2 3">
    <name type="scientific">Glarea lozoyensis (strain ATCC 74030 / MF5533)</name>
    <dbReference type="NCBI Taxonomy" id="1104152"/>
    <lineage>
        <taxon>Eukaryota</taxon>
        <taxon>Fungi</taxon>
        <taxon>Dikarya</taxon>
        <taxon>Ascomycota</taxon>
        <taxon>Pezizomycotina</taxon>
        <taxon>Leotiomycetes</taxon>
        <taxon>Helotiales</taxon>
        <taxon>Helotiaceae</taxon>
        <taxon>Glarea</taxon>
    </lineage>
</organism>
<feature type="transmembrane region" description="Helical" evidence="1">
    <location>
        <begin position="28"/>
        <end position="50"/>
    </location>
</feature>
<evidence type="ECO:0000313" key="3">
    <source>
        <dbReference type="Proteomes" id="UP000005446"/>
    </source>
</evidence>
<evidence type="ECO:0000256" key="1">
    <source>
        <dbReference type="SAM" id="Phobius"/>
    </source>
</evidence>
<keyword evidence="1" id="KW-1133">Transmembrane helix</keyword>
<gene>
    <name evidence="2" type="ORF">M7I_0170</name>
</gene>
<protein>
    <submittedName>
        <fullName evidence="2">Uncharacterized protein</fullName>
    </submittedName>
</protein>
<reference evidence="2 3" key="1">
    <citation type="journal article" date="2012" name="Eukaryot. Cell">
        <title>Genome sequence of the fungus Glarea lozoyensis: the first genome sequence of a species from the Helotiaceae family.</title>
        <authorList>
            <person name="Youssar L."/>
            <person name="Gruening B.A."/>
            <person name="Erxleben A."/>
            <person name="Guenther S."/>
            <person name="Huettel W."/>
        </authorList>
    </citation>
    <scope>NUCLEOTIDE SEQUENCE [LARGE SCALE GENOMIC DNA]</scope>
    <source>
        <strain evidence="3">ATCC 74030 / MF5533</strain>
    </source>
</reference>
<keyword evidence="3" id="KW-1185">Reference proteome</keyword>
<comment type="caution">
    <text evidence="2">The sequence shown here is derived from an EMBL/GenBank/DDBJ whole genome shotgun (WGS) entry which is preliminary data.</text>
</comment>
<dbReference type="HOGENOM" id="CLU_2158668_0_0_1"/>
<dbReference type="InParanoid" id="H0ECM7"/>
<keyword evidence="1" id="KW-0472">Membrane</keyword>
<name>H0ECM7_GLAL7</name>